<evidence type="ECO:0000256" key="1">
    <source>
        <dbReference type="SAM" id="MobiDB-lite"/>
    </source>
</evidence>
<dbReference type="Proteomes" id="UP000054018">
    <property type="component" value="Unassembled WGS sequence"/>
</dbReference>
<gene>
    <name evidence="2" type="ORF">PISMIDRAFT_14361</name>
</gene>
<protein>
    <submittedName>
        <fullName evidence="2">Uncharacterized protein</fullName>
    </submittedName>
</protein>
<evidence type="ECO:0000313" key="2">
    <source>
        <dbReference type="EMBL" id="KIK18451.1"/>
    </source>
</evidence>
<feature type="region of interest" description="Disordered" evidence="1">
    <location>
        <begin position="41"/>
        <end position="65"/>
    </location>
</feature>
<sequence length="441" mass="49779">MSNVSEHGFCTPSPTFAPARLLSRTSQGLLSIIFRSHSNIQSESPDSDLEQLLTINPPSPTPLESSLAPAETVTSSHHVHNDDRLSTYSAGETLYDPEGYRLDILPASAESDQQVTAAAQYFALSAPLFRLLHARARDWWLLAMDCVMGVCHRILTSKIDLDSLVESNFKVDGRMIVSVVYNALFYHRKSQCNPMWQLMEVSNLIMAPSQLTFWSSIDNLVFQRLFFEELENVTLPYLMHIWHMADSFVYQYYSPYGSPLHPSALTTTLSPHALLSADDVRYITYLMTFQPMIGYPLFHQINQREGTMYWFVNESMCSILYYTLIKPDTATWIGVLEIVANANLNVTISPVIGFVVEKFSFVLAWVIVEIQDLLLEQYSLCHTTLGQDHVRCVAELEHRIKDFLSGILNGTNGLPPETCERARVSLLDLIQLTVLTAPSPD</sequence>
<reference evidence="3" key="2">
    <citation type="submission" date="2015-01" db="EMBL/GenBank/DDBJ databases">
        <title>Evolutionary Origins and Diversification of the Mycorrhizal Mutualists.</title>
        <authorList>
            <consortium name="DOE Joint Genome Institute"/>
            <consortium name="Mycorrhizal Genomics Consortium"/>
            <person name="Kohler A."/>
            <person name="Kuo A."/>
            <person name="Nagy L.G."/>
            <person name="Floudas D."/>
            <person name="Copeland A."/>
            <person name="Barry K.W."/>
            <person name="Cichocki N."/>
            <person name="Veneault-Fourrey C."/>
            <person name="LaButti K."/>
            <person name="Lindquist E.A."/>
            <person name="Lipzen A."/>
            <person name="Lundell T."/>
            <person name="Morin E."/>
            <person name="Murat C."/>
            <person name="Riley R."/>
            <person name="Ohm R."/>
            <person name="Sun H."/>
            <person name="Tunlid A."/>
            <person name="Henrissat B."/>
            <person name="Grigoriev I.V."/>
            <person name="Hibbett D.S."/>
            <person name="Martin F."/>
        </authorList>
    </citation>
    <scope>NUCLEOTIDE SEQUENCE [LARGE SCALE GENOMIC DNA]</scope>
    <source>
        <strain evidence="3">441</strain>
    </source>
</reference>
<proteinExistence type="predicted"/>
<keyword evidence="3" id="KW-1185">Reference proteome</keyword>
<dbReference type="HOGENOM" id="CLU_050565_0_0_1"/>
<evidence type="ECO:0000313" key="3">
    <source>
        <dbReference type="Proteomes" id="UP000054018"/>
    </source>
</evidence>
<name>A0A0C9YP92_9AGAM</name>
<dbReference type="EMBL" id="KN833805">
    <property type="protein sequence ID" value="KIK18451.1"/>
    <property type="molecule type" value="Genomic_DNA"/>
</dbReference>
<reference evidence="2 3" key="1">
    <citation type="submission" date="2014-04" db="EMBL/GenBank/DDBJ databases">
        <authorList>
            <consortium name="DOE Joint Genome Institute"/>
            <person name="Kuo A."/>
            <person name="Kohler A."/>
            <person name="Costa M.D."/>
            <person name="Nagy L.G."/>
            <person name="Floudas D."/>
            <person name="Copeland A."/>
            <person name="Barry K.W."/>
            <person name="Cichocki N."/>
            <person name="Veneault-Fourrey C."/>
            <person name="LaButti K."/>
            <person name="Lindquist E.A."/>
            <person name="Lipzen A."/>
            <person name="Lundell T."/>
            <person name="Morin E."/>
            <person name="Murat C."/>
            <person name="Sun H."/>
            <person name="Tunlid A."/>
            <person name="Henrissat B."/>
            <person name="Grigoriev I.V."/>
            <person name="Hibbett D.S."/>
            <person name="Martin F."/>
            <person name="Nordberg H.P."/>
            <person name="Cantor M.N."/>
            <person name="Hua S.X."/>
        </authorList>
    </citation>
    <scope>NUCLEOTIDE SEQUENCE [LARGE SCALE GENOMIC DNA]</scope>
    <source>
        <strain evidence="2 3">441</strain>
    </source>
</reference>
<accession>A0A0C9YP92</accession>
<dbReference type="AlphaFoldDB" id="A0A0C9YP92"/>
<organism evidence="2 3">
    <name type="scientific">Pisolithus microcarpus 441</name>
    <dbReference type="NCBI Taxonomy" id="765257"/>
    <lineage>
        <taxon>Eukaryota</taxon>
        <taxon>Fungi</taxon>
        <taxon>Dikarya</taxon>
        <taxon>Basidiomycota</taxon>
        <taxon>Agaricomycotina</taxon>
        <taxon>Agaricomycetes</taxon>
        <taxon>Agaricomycetidae</taxon>
        <taxon>Boletales</taxon>
        <taxon>Sclerodermatineae</taxon>
        <taxon>Pisolithaceae</taxon>
        <taxon>Pisolithus</taxon>
    </lineage>
</organism>